<reference evidence="2" key="1">
    <citation type="submission" date="2021-02" db="EMBL/GenBank/DDBJ databases">
        <authorList>
            <person name="Nowell W R."/>
        </authorList>
    </citation>
    <scope>NUCLEOTIDE SEQUENCE</scope>
</reference>
<feature type="compositionally biased region" description="Polar residues" evidence="1">
    <location>
        <begin position="31"/>
        <end position="44"/>
    </location>
</feature>
<dbReference type="EMBL" id="CAJOBJ010139709">
    <property type="protein sequence ID" value="CAF4757280.1"/>
    <property type="molecule type" value="Genomic_DNA"/>
</dbReference>
<feature type="non-terminal residue" evidence="2">
    <location>
        <position position="81"/>
    </location>
</feature>
<evidence type="ECO:0000256" key="1">
    <source>
        <dbReference type="SAM" id="MobiDB-lite"/>
    </source>
</evidence>
<feature type="compositionally biased region" description="Basic and acidic residues" evidence="1">
    <location>
        <begin position="46"/>
        <end position="56"/>
    </location>
</feature>
<feature type="compositionally biased region" description="Low complexity" evidence="1">
    <location>
        <begin position="57"/>
        <end position="66"/>
    </location>
</feature>
<protein>
    <submittedName>
        <fullName evidence="2">Uncharacterized protein</fullName>
    </submittedName>
</protein>
<name>A0A8S3ARA5_9BILA</name>
<sequence>NSRYPKLATQKVMTLMAAYWREFLELKISQTSSNNNLNESINDQEGSDRMDMDESRSLAASTPPSSRSRRRRVIVQDGIDP</sequence>
<organism evidence="2 3">
    <name type="scientific">Rotaria magnacalcarata</name>
    <dbReference type="NCBI Taxonomy" id="392030"/>
    <lineage>
        <taxon>Eukaryota</taxon>
        <taxon>Metazoa</taxon>
        <taxon>Spiralia</taxon>
        <taxon>Gnathifera</taxon>
        <taxon>Rotifera</taxon>
        <taxon>Eurotatoria</taxon>
        <taxon>Bdelloidea</taxon>
        <taxon>Philodinida</taxon>
        <taxon>Philodinidae</taxon>
        <taxon>Rotaria</taxon>
    </lineage>
</organism>
<comment type="caution">
    <text evidence="2">The sequence shown here is derived from an EMBL/GenBank/DDBJ whole genome shotgun (WGS) entry which is preliminary data.</text>
</comment>
<dbReference type="AlphaFoldDB" id="A0A8S3ARA5"/>
<accession>A0A8S3ARA5</accession>
<feature type="non-terminal residue" evidence="2">
    <location>
        <position position="1"/>
    </location>
</feature>
<evidence type="ECO:0000313" key="2">
    <source>
        <dbReference type="EMBL" id="CAF4757280.1"/>
    </source>
</evidence>
<dbReference type="Proteomes" id="UP000681720">
    <property type="component" value="Unassembled WGS sequence"/>
</dbReference>
<feature type="region of interest" description="Disordered" evidence="1">
    <location>
        <begin position="31"/>
        <end position="81"/>
    </location>
</feature>
<evidence type="ECO:0000313" key="3">
    <source>
        <dbReference type="Proteomes" id="UP000681720"/>
    </source>
</evidence>
<gene>
    <name evidence="2" type="ORF">GIL414_LOCUS45404</name>
</gene>
<proteinExistence type="predicted"/>